<dbReference type="Gene3D" id="2.180.10.10">
    <property type="entry name" value="RHS repeat-associated core"/>
    <property type="match status" value="1"/>
</dbReference>
<keyword evidence="3" id="KW-0812">Transmembrane</keyword>
<dbReference type="AlphaFoldDB" id="A0A401ZZ54"/>
<comment type="caution">
    <text evidence="5">The sequence shown here is derived from an EMBL/GenBank/DDBJ whole genome shotgun (WGS) entry which is preliminary data.</text>
</comment>
<dbReference type="Pfam" id="PF25023">
    <property type="entry name" value="TEN_YD-shell"/>
    <property type="match status" value="1"/>
</dbReference>
<evidence type="ECO:0000256" key="2">
    <source>
        <dbReference type="SAM" id="MobiDB-lite"/>
    </source>
</evidence>
<dbReference type="InterPro" id="IPR006530">
    <property type="entry name" value="YD"/>
</dbReference>
<dbReference type="NCBIfam" id="TIGR01643">
    <property type="entry name" value="YD_repeat_2x"/>
    <property type="match status" value="1"/>
</dbReference>
<keyword evidence="3" id="KW-0472">Membrane</keyword>
<dbReference type="OrthoDB" id="162133at2"/>
<organism evidence="5 6">
    <name type="scientific">Tengunoibacter tsumagoiensis</name>
    <dbReference type="NCBI Taxonomy" id="2014871"/>
    <lineage>
        <taxon>Bacteria</taxon>
        <taxon>Bacillati</taxon>
        <taxon>Chloroflexota</taxon>
        <taxon>Ktedonobacteria</taxon>
        <taxon>Ktedonobacterales</taxon>
        <taxon>Dictyobacteraceae</taxon>
        <taxon>Tengunoibacter</taxon>
    </lineage>
</organism>
<evidence type="ECO:0000256" key="1">
    <source>
        <dbReference type="ARBA" id="ARBA00022737"/>
    </source>
</evidence>
<protein>
    <recommendedName>
        <fullName evidence="4">Teneurin-like YD-shell domain-containing protein</fullName>
    </recommendedName>
</protein>
<keyword evidence="3" id="KW-1133">Transmembrane helix</keyword>
<dbReference type="Proteomes" id="UP000287352">
    <property type="component" value="Unassembled WGS sequence"/>
</dbReference>
<accession>A0A401ZZ54</accession>
<evidence type="ECO:0000259" key="4">
    <source>
        <dbReference type="Pfam" id="PF25023"/>
    </source>
</evidence>
<evidence type="ECO:0000313" key="6">
    <source>
        <dbReference type="Proteomes" id="UP000287352"/>
    </source>
</evidence>
<feature type="region of interest" description="Disordered" evidence="2">
    <location>
        <begin position="1"/>
        <end position="26"/>
    </location>
</feature>
<name>A0A401ZZ54_9CHLR</name>
<feature type="transmembrane region" description="Helical" evidence="3">
    <location>
        <begin position="285"/>
        <end position="310"/>
    </location>
</feature>
<dbReference type="PANTHER" id="PTHR32305:SF15">
    <property type="entry name" value="PROTEIN RHSA-RELATED"/>
    <property type="match status" value="1"/>
</dbReference>
<dbReference type="NCBIfam" id="TIGR03696">
    <property type="entry name" value="Rhs_assc_core"/>
    <property type="match status" value="1"/>
</dbReference>
<dbReference type="InterPro" id="IPR050708">
    <property type="entry name" value="T6SS_VgrG/RHS"/>
</dbReference>
<proteinExistence type="predicted"/>
<gene>
    <name evidence="5" type="ORF">KTT_20070</name>
</gene>
<dbReference type="PANTHER" id="PTHR32305">
    <property type="match status" value="1"/>
</dbReference>
<dbReference type="RefSeq" id="WP_126579798.1">
    <property type="nucleotide sequence ID" value="NZ_BIFR01000001.1"/>
</dbReference>
<feature type="transmembrane region" description="Helical" evidence="3">
    <location>
        <begin position="252"/>
        <end position="278"/>
    </location>
</feature>
<dbReference type="InterPro" id="IPR022385">
    <property type="entry name" value="Rhs_assc_core"/>
</dbReference>
<keyword evidence="6" id="KW-1185">Reference proteome</keyword>
<dbReference type="InterPro" id="IPR056823">
    <property type="entry name" value="TEN-like_YD-shell"/>
</dbReference>
<dbReference type="EMBL" id="BIFR01000001">
    <property type="protein sequence ID" value="GCE12148.1"/>
    <property type="molecule type" value="Genomic_DNA"/>
</dbReference>
<evidence type="ECO:0000256" key="3">
    <source>
        <dbReference type="SAM" id="Phobius"/>
    </source>
</evidence>
<reference evidence="6" key="1">
    <citation type="submission" date="2018-12" db="EMBL/GenBank/DDBJ databases">
        <title>Tengunoibacter tsumagoiensis gen. nov., sp. nov., Dictyobacter kobayashii sp. nov., D. alpinus sp. nov., and D. joshuensis sp. nov. and description of Dictyobacteraceae fam. nov. within the order Ktedonobacterales isolated from Tengu-no-mugimeshi.</title>
        <authorList>
            <person name="Wang C.M."/>
            <person name="Zheng Y."/>
            <person name="Sakai Y."/>
            <person name="Toyoda A."/>
            <person name="Minakuchi Y."/>
            <person name="Abe K."/>
            <person name="Yokota A."/>
            <person name="Yabe S."/>
        </authorList>
    </citation>
    <scope>NUCLEOTIDE SEQUENCE [LARGE SCALE GENOMIC DNA]</scope>
    <source>
        <strain evidence="6">Uno3</strain>
    </source>
</reference>
<feature type="domain" description="Teneurin-like YD-shell" evidence="4">
    <location>
        <begin position="127"/>
        <end position="230"/>
    </location>
</feature>
<sequence>MVEDDKYGYDNNGNITGKQVQSTGLNESSSYNAASELITRTNGSGSTTYSYDGIGNLTGSTLSYNVLNQTTKNGSTIYTYSGTTQSERVQVNSDGGLGLTTAKTSAGSTEYVCCSCGLLNNERTPDGKKYYYLFDGLGSVVGMTNSAGQEVNAYTYDPYGNIVSQQEQSGLNNPWKYAGGYYDSSTGLTKFGIRYYDPTVGRWTQRTPVGGSLQETLKANPYVYAGNNPVNEVDPSGKVSASPGQCVLSTAVLLMAAYGFQGALGIAAGSVVTAVAGISATAPPIGIALVGIGISILFAASIVAASYSLVEAIGEQRDACHSVSFFGLTF</sequence>
<evidence type="ECO:0000313" key="5">
    <source>
        <dbReference type="EMBL" id="GCE12148.1"/>
    </source>
</evidence>
<keyword evidence="1" id="KW-0677">Repeat</keyword>
<feature type="compositionally biased region" description="Polar residues" evidence="2">
    <location>
        <begin position="11"/>
        <end position="26"/>
    </location>
</feature>